<dbReference type="EMBL" id="GBXM01022053">
    <property type="protein sequence ID" value="JAH86524.1"/>
    <property type="molecule type" value="Transcribed_RNA"/>
</dbReference>
<name>A0A0E9W822_ANGAN</name>
<evidence type="ECO:0000256" key="1">
    <source>
        <dbReference type="SAM" id="MobiDB-lite"/>
    </source>
</evidence>
<protein>
    <submittedName>
        <fullName evidence="2">Uncharacterized protein</fullName>
    </submittedName>
</protein>
<dbReference type="AlphaFoldDB" id="A0A0E9W822"/>
<feature type="region of interest" description="Disordered" evidence="1">
    <location>
        <begin position="27"/>
        <end position="81"/>
    </location>
</feature>
<reference evidence="2" key="1">
    <citation type="submission" date="2014-11" db="EMBL/GenBank/DDBJ databases">
        <authorList>
            <person name="Amaro Gonzalez C."/>
        </authorList>
    </citation>
    <scope>NUCLEOTIDE SEQUENCE</scope>
</reference>
<evidence type="ECO:0000313" key="2">
    <source>
        <dbReference type="EMBL" id="JAH86524.1"/>
    </source>
</evidence>
<organism evidence="2">
    <name type="scientific">Anguilla anguilla</name>
    <name type="common">European freshwater eel</name>
    <name type="synonym">Muraena anguilla</name>
    <dbReference type="NCBI Taxonomy" id="7936"/>
    <lineage>
        <taxon>Eukaryota</taxon>
        <taxon>Metazoa</taxon>
        <taxon>Chordata</taxon>
        <taxon>Craniata</taxon>
        <taxon>Vertebrata</taxon>
        <taxon>Euteleostomi</taxon>
        <taxon>Actinopterygii</taxon>
        <taxon>Neopterygii</taxon>
        <taxon>Teleostei</taxon>
        <taxon>Anguilliformes</taxon>
        <taxon>Anguillidae</taxon>
        <taxon>Anguilla</taxon>
    </lineage>
</organism>
<accession>A0A0E9W822</accession>
<proteinExistence type="predicted"/>
<feature type="compositionally biased region" description="Pro residues" evidence="1">
    <location>
        <begin position="64"/>
        <end position="75"/>
    </location>
</feature>
<sequence length="81" mass="8172">MYSIGKSEKGLSTMAAKLALIRTVSMSSSTTGGTAGLEAKGFSSVNSDGRCQSLPSSPAAGSPPEQPSPGRPTWPLPAQCC</sequence>
<reference evidence="2" key="2">
    <citation type="journal article" date="2015" name="Fish Shellfish Immunol.">
        <title>Early steps in the European eel (Anguilla anguilla)-Vibrio vulnificus interaction in the gills: Role of the RtxA13 toxin.</title>
        <authorList>
            <person name="Callol A."/>
            <person name="Pajuelo D."/>
            <person name="Ebbesson L."/>
            <person name="Teles M."/>
            <person name="MacKenzie S."/>
            <person name="Amaro C."/>
        </authorList>
    </citation>
    <scope>NUCLEOTIDE SEQUENCE</scope>
</reference>
<feature type="compositionally biased region" description="Low complexity" evidence="1">
    <location>
        <begin position="52"/>
        <end position="63"/>
    </location>
</feature>